<dbReference type="SMART" id="SM00052">
    <property type="entry name" value="EAL"/>
    <property type="match status" value="1"/>
</dbReference>
<keyword evidence="1" id="KW-0812">Transmembrane</keyword>
<dbReference type="PROSITE" id="PS50113">
    <property type="entry name" value="PAC"/>
    <property type="match status" value="1"/>
</dbReference>
<proteinExistence type="predicted"/>
<evidence type="ECO:0000259" key="3">
    <source>
        <dbReference type="PROSITE" id="PS50113"/>
    </source>
</evidence>
<evidence type="ECO:0000259" key="4">
    <source>
        <dbReference type="PROSITE" id="PS50883"/>
    </source>
</evidence>
<accession>D1C1N0</accession>
<dbReference type="InterPro" id="IPR052155">
    <property type="entry name" value="Biofilm_reg_signaling"/>
</dbReference>
<evidence type="ECO:0000313" key="7">
    <source>
        <dbReference type="Proteomes" id="UP000002027"/>
    </source>
</evidence>
<dbReference type="CDD" id="cd01948">
    <property type="entry name" value="EAL"/>
    <property type="match status" value="1"/>
</dbReference>
<evidence type="ECO:0000259" key="5">
    <source>
        <dbReference type="PROSITE" id="PS50887"/>
    </source>
</evidence>
<dbReference type="PANTHER" id="PTHR44757">
    <property type="entry name" value="DIGUANYLATE CYCLASE DGCP"/>
    <property type="match status" value="1"/>
</dbReference>
<dbReference type="STRING" id="479434.Sthe_0710"/>
<feature type="transmembrane region" description="Helical" evidence="1">
    <location>
        <begin position="152"/>
        <end position="170"/>
    </location>
</feature>
<feature type="transmembrane region" description="Helical" evidence="1">
    <location>
        <begin position="73"/>
        <end position="90"/>
    </location>
</feature>
<dbReference type="NCBIfam" id="TIGR00254">
    <property type="entry name" value="GGDEF"/>
    <property type="match status" value="1"/>
</dbReference>
<keyword evidence="1" id="KW-0472">Membrane</keyword>
<feature type="domain" description="EAL" evidence="4">
    <location>
        <begin position="668"/>
        <end position="923"/>
    </location>
</feature>
<dbReference type="InterPro" id="IPR001633">
    <property type="entry name" value="EAL_dom"/>
</dbReference>
<dbReference type="CDD" id="cd01949">
    <property type="entry name" value="GGDEF"/>
    <property type="match status" value="1"/>
</dbReference>
<feature type="domain" description="PAC" evidence="3">
    <location>
        <begin position="443"/>
        <end position="494"/>
    </location>
</feature>
<feature type="transmembrane region" description="Helical" evidence="1">
    <location>
        <begin position="102"/>
        <end position="120"/>
    </location>
</feature>
<reference evidence="6 7" key="2">
    <citation type="journal article" date="2010" name="Stand. Genomic Sci.">
        <title>Complete genome sequence of Desulfohalobium retbaense type strain (HR(100)).</title>
        <authorList>
            <person name="Spring S."/>
            <person name="Nolan M."/>
            <person name="Lapidus A."/>
            <person name="Glavina Del Rio T."/>
            <person name="Copeland A."/>
            <person name="Tice H."/>
            <person name="Cheng J.F."/>
            <person name="Lucas S."/>
            <person name="Land M."/>
            <person name="Chen F."/>
            <person name="Bruce D."/>
            <person name="Goodwin L."/>
            <person name="Pitluck S."/>
            <person name="Ivanova N."/>
            <person name="Mavromatis K."/>
            <person name="Mikhailova N."/>
            <person name="Pati A."/>
            <person name="Chen A."/>
            <person name="Palaniappan K."/>
            <person name="Hauser L."/>
            <person name="Chang Y.J."/>
            <person name="Jeffries C.D."/>
            <person name="Munk C."/>
            <person name="Kiss H."/>
            <person name="Chain P."/>
            <person name="Han C."/>
            <person name="Brettin T."/>
            <person name="Detter J.C."/>
            <person name="Schuler E."/>
            <person name="Goker M."/>
            <person name="Rohde M."/>
            <person name="Bristow J."/>
            <person name="Eisen J.A."/>
            <person name="Markowitz V."/>
            <person name="Hugenholtz P."/>
            <person name="Kyrpides N.C."/>
            <person name="Klenk H.P."/>
        </authorList>
    </citation>
    <scope>NUCLEOTIDE SEQUENCE [LARGE SCALE GENOMIC DNA]</scope>
    <source>
        <strain evidence="7">ATCC 49802 / DSM 20745 / S 6022</strain>
    </source>
</reference>
<dbReference type="Gene3D" id="3.30.450.20">
    <property type="entry name" value="PAS domain"/>
    <property type="match status" value="1"/>
</dbReference>
<sequence>MDEGGWARPRALGADLGRARSARSRAWSGRLRTIGPREWSRRVQLALLVVIGVLALGLTLTTALLPVSATSPLAPIFAGLGAASFVYRWLRRYRGVPPRPLWTVLEAFAVLLVTAAGGGWLSPQGLLALALIYAGLCYRSLGASWPQVVGGVVLYLVAHVAGVIAAASGHPADQELLAGVLQAPGFAVSAVVSRVLAEVLERHERAAAGERVLLRAGKTLAGMSSAEQVLESVVEALQSIADQASVAVRAVAAVRGGRWIEAVAGPGRTVRLGPAEPPSLPWTYAADLQSGRVVECALGEADRGAFGIEEEAEQAVVVPLVHGSRLAGLIVVAASPKVPDGLRYAAEALAQPALVALNRLASTDDLRRREASFRALVQHSSDMLLIVGLDSRIRYQTPAVERLLGYRSAELVGRRLVELVHPDDAQTVAAFIDRVAATQRRLGPAEWRFRCADGSWLHAETVATNLLRDAHVGGIVLTTRDVTERKRAEAEWRHRAYHDPLTNLPNRAFFMDRLQSSLAAGQRRSDAVAVLFVDLDGFKEVNDTLGHEAGDRLLVELADRLRRALREQDVIARLGGDEFAIVLVDVVEPNDAVQTAERILDRLREPVLLDGQPIPIRASIGIALGTPGRDRPDTVLRQADSALYAAKRAGKSCYALYDEQLARPALEQGELARELRAALESGRLTLYYQPLVVLLDGRIGEVEALLRWDHPQRGLLLPSQFLDLAEETGLILPIGYWALEEACRQVRSWQKKRPSTLPLTLAVNLSARQLREPGVAAAIGRVLARTDFDPRHLRVEVSEAVVLAEPEAVKTLQALRALGVRIAIDDFGATAAALTPLTQLPVDALKIDGVWVATLGEGARESALVRGAVAFAKAKGLTIIAEGVETAAQARQLRELGFDRGQGYYFSGPLTGDAIYRLLRGETCGASRGNDGTTEMLIVHDA</sequence>
<dbReference type="InterPro" id="IPR000700">
    <property type="entry name" value="PAS-assoc_C"/>
</dbReference>
<feature type="domain" description="GGDEF" evidence="5">
    <location>
        <begin position="526"/>
        <end position="659"/>
    </location>
</feature>
<dbReference type="Pfam" id="PF00990">
    <property type="entry name" value="GGDEF"/>
    <property type="match status" value="1"/>
</dbReference>
<dbReference type="EMBL" id="CP001823">
    <property type="protein sequence ID" value="ACZ38147.1"/>
    <property type="molecule type" value="Genomic_DNA"/>
</dbReference>
<feature type="transmembrane region" description="Helical" evidence="1">
    <location>
        <begin position="126"/>
        <end position="145"/>
    </location>
</feature>
<dbReference type="CDD" id="cd00130">
    <property type="entry name" value="PAS"/>
    <property type="match status" value="1"/>
</dbReference>
<dbReference type="Gene3D" id="3.20.20.450">
    <property type="entry name" value="EAL domain"/>
    <property type="match status" value="1"/>
</dbReference>
<dbReference type="NCBIfam" id="TIGR00229">
    <property type="entry name" value="sensory_box"/>
    <property type="match status" value="1"/>
</dbReference>
<dbReference type="InParanoid" id="D1C1N0"/>
<dbReference type="KEGG" id="sti:Sthe_0710"/>
<evidence type="ECO:0000259" key="2">
    <source>
        <dbReference type="PROSITE" id="PS50112"/>
    </source>
</evidence>
<organism evidence="6 7">
    <name type="scientific">Sphaerobacter thermophilus (strain ATCC 49802 / DSM 20745 / KCCM 41009 / NCIMB 13125 / S 6022)</name>
    <dbReference type="NCBI Taxonomy" id="479434"/>
    <lineage>
        <taxon>Bacteria</taxon>
        <taxon>Pseudomonadati</taxon>
        <taxon>Thermomicrobiota</taxon>
        <taxon>Thermomicrobia</taxon>
        <taxon>Sphaerobacterales</taxon>
        <taxon>Sphaerobacterineae</taxon>
        <taxon>Sphaerobacteraceae</taxon>
        <taxon>Sphaerobacter</taxon>
    </lineage>
</organism>
<evidence type="ECO:0000313" key="6">
    <source>
        <dbReference type="EMBL" id="ACZ38147.1"/>
    </source>
</evidence>
<dbReference type="PROSITE" id="PS50883">
    <property type="entry name" value="EAL"/>
    <property type="match status" value="1"/>
</dbReference>
<dbReference type="InterPro" id="IPR000014">
    <property type="entry name" value="PAS"/>
</dbReference>
<dbReference type="eggNOG" id="COG5001">
    <property type="taxonomic scope" value="Bacteria"/>
</dbReference>
<dbReference type="SUPFAM" id="SSF55785">
    <property type="entry name" value="PYP-like sensor domain (PAS domain)"/>
    <property type="match status" value="1"/>
</dbReference>
<dbReference type="PROSITE" id="PS50112">
    <property type="entry name" value="PAS"/>
    <property type="match status" value="1"/>
</dbReference>
<dbReference type="InterPro" id="IPR029787">
    <property type="entry name" value="Nucleotide_cyclase"/>
</dbReference>
<gene>
    <name evidence="6" type="ordered locus">Sthe_0710</name>
</gene>
<feature type="domain" description="PAS" evidence="2">
    <location>
        <begin position="369"/>
        <end position="439"/>
    </location>
</feature>
<dbReference type="InterPro" id="IPR035919">
    <property type="entry name" value="EAL_sf"/>
</dbReference>
<dbReference type="SMART" id="SM00267">
    <property type="entry name" value="GGDEF"/>
    <property type="match status" value="1"/>
</dbReference>
<dbReference type="GO" id="GO:0003824">
    <property type="term" value="F:catalytic activity"/>
    <property type="evidence" value="ECO:0007669"/>
    <property type="project" value="UniProtKB-ARBA"/>
</dbReference>
<dbReference type="InterPro" id="IPR013656">
    <property type="entry name" value="PAS_4"/>
</dbReference>
<dbReference type="SMART" id="SM00091">
    <property type="entry name" value="PAS"/>
    <property type="match status" value="1"/>
</dbReference>
<dbReference type="AlphaFoldDB" id="D1C1N0"/>
<dbReference type="Gene3D" id="3.30.70.270">
    <property type="match status" value="1"/>
</dbReference>
<dbReference type="SUPFAM" id="SSF141868">
    <property type="entry name" value="EAL domain-like"/>
    <property type="match status" value="1"/>
</dbReference>
<dbReference type="HOGENOM" id="CLU_000445_129_3_0"/>
<dbReference type="InterPro" id="IPR000160">
    <property type="entry name" value="GGDEF_dom"/>
</dbReference>
<dbReference type="FunCoup" id="D1C1N0">
    <property type="interactions" value="240"/>
</dbReference>
<dbReference type="SUPFAM" id="SSF55073">
    <property type="entry name" value="Nucleotide cyclase"/>
    <property type="match status" value="1"/>
</dbReference>
<feature type="transmembrane region" description="Helical" evidence="1">
    <location>
        <begin position="45"/>
        <end position="67"/>
    </location>
</feature>
<dbReference type="Proteomes" id="UP000002027">
    <property type="component" value="Chromosome 1"/>
</dbReference>
<dbReference type="InterPro" id="IPR043128">
    <property type="entry name" value="Rev_trsase/Diguanyl_cyclase"/>
</dbReference>
<keyword evidence="1" id="KW-1133">Transmembrane helix</keyword>
<reference evidence="7" key="1">
    <citation type="submission" date="2009-11" db="EMBL/GenBank/DDBJ databases">
        <title>The complete chromosome 1 of Sphaerobacter thermophilus DSM 20745.</title>
        <authorList>
            <person name="Lucas S."/>
            <person name="Copeland A."/>
            <person name="Lapidus A."/>
            <person name="Glavina del Rio T."/>
            <person name="Dalin E."/>
            <person name="Tice H."/>
            <person name="Bruce D."/>
            <person name="Goodwin L."/>
            <person name="Pitluck S."/>
            <person name="Kyrpides N."/>
            <person name="Mavromatis K."/>
            <person name="Ivanova N."/>
            <person name="Mikhailova N."/>
            <person name="LaButti K.M."/>
            <person name="Clum A."/>
            <person name="Sun H.I."/>
            <person name="Brettin T."/>
            <person name="Detter J.C."/>
            <person name="Han C."/>
            <person name="Larimer F."/>
            <person name="Land M."/>
            <person name="Hauser L."/>
            <person name="Markowitz V."/>
            <person name="Cheng J.F."/>
            <person name="Hugenholtz P."/>
            <person name="Woyke T."/>
            <person name="Wu D."/>
            <person name="Steenblock K."/>
            <person name="Schneider S."/>
            <person name="Pukall R."/>
            <person name="Goeker M."/>
            <person name="Klenk H.P."/>
            <person name="Eisen J.A."/>
        </authorList>
    </citation>
    <scope>NUCLEOTIDE SEQUENCE [LARGE SCALE GENOMIC DNA]</scope>
    <source>
        <strain evidence="7">ATCC 49802 / DSM 20745 / S 6022</strain>
    </source>
</reference>
<dbReference type="InterPro" id="IPR035965">
    <property type="entry name" value="PAS-like_dom_sf"/>
</dbReference>
<dbReference type="eggNOG" id="COG2202">
    <property type="taxonomic scope" value="Bacteria"/>
</dbReference>
<dbReference type="PROSITE" id="PS50887">
    <property type="entry name" value="GGDEF"/>
    <property type="match status" value="1"/>
</dbReference>
<protein>
    <submittedName>
        <fullName evidence="6">Diguanylate cyclase/phosphodiesterase with PAS/PAC sensor(S)</fullName>
    </submittedName>
</protein>
<keyword evidence="7" id="KW-1185">Reference proteome</keyword>
<dbReference type="FunFam" id="3.30.70.270:FF:000001">
    <property type="entry name" value="Diguanylate cyclase domain protein"/>
    <property type="match status" value="1"/>
</dbReference>
<name>D1C1N0_SPHTD</name>
<dbReference type="Pfam" id="PF08448">
    <property type="entry name" value="PAS_4"/>
    <property type="match status" value="1"/>
</dbReference>
<dbReference type="PANTHER" id="PTHR44757:SF2">
    <property type="entry name" value="BIOFILM ARCHITECTURE MAINTENANCE PROTEIN MBAA"/>
    <property type="match status" value="1"/>
</dbReference>
<dbReference type="Pfam" id="PF00563">
    <property type="entry name" value="EAL"/>
    <property type="match status" value="1"/>
</dbReference>
<evidence type="ECO:0000256" key="1">
    <source>
        <dbReference type="SAM" id="Phobius"/>
    </source>
</evidence>